<comment type="caution">
    <text evidence="3">The sequence shown here is derived from an EMBL/GenBank/DDBJ whole genome shotgun (WGS) entry which is preliminary data.</text>
</comment>
<gene>
    <name evidence="3" type="ORF">PU648_54960</name>
</gene>
<reference evidence="3 4" key="1">
    <citation type="submission" date="2023-02" db="EMBL/GenBank/DDBJ databases">
        <authorList>
            <person name="Maleckis M."/>
        </authorList>
    </citation>
    <scope>NUCLEOTIDE SEQUENCE [LARGE SCALE GENOMIC DNA]</scope>
    <source>
        <strain evidence="3 4">P8-A2</strain>
        <plasmid evidence="3">unnamed1</plasmid>
    </source>
</reference>
<keyword evidence="3" id="KW-0614">Plasmid</keyword>
<evidence type="ECO:0000313" key="4">
    <source>
        <dbReference type="Proteomes" id="UP001257627"/>
    </source>
</evidence>
<dbReference type="Proteomes" id="UP001257627">
    <property type="component" value="Unassembled WGS sequence"/>
</dbReference>
<keyword evidence="4" id="KW-1185">Reference proteome</keyword>
<sequence>MLGVSSLLDWIATAPGSLTGWVREYAWWLTAAVAAGAGGWAAGWVCWHGRARTVLRRRAAVELVPSAGFDPSEEAIERHAARLARVPAAAGWVPARASGVRIRHLCVDGKLACRLEGPGHATALLRLPAFPDVDVMDAVAGVHEAFRIRFEGVPPLGEHDHEDDGPEAEPVSGAWREGA</sequence>
<name>A0ABU3V4V2_9ACTN</name>
<feature type="transmembrane region" description="Helical" evidence="2">
    <location>
        <begin position="25"/>
        <end position="47"/>
    </location>
</feature>
<organism evidence="3 4">
    <name type="scientific">Streptomyces mirabilis</name>
    <dbReference type="NCBI Taxonomy" id="68239"/>
    <lineage>
        <taxon>Bacteria</taxon>
        <taxon>Bacillati</taxon>
        <taxon>Actinomycetota</taxon>
        <taxon>Actinomycetes</taxon>
        <taxon>Kitasatosporales</taxon>
        <taxon>Streptomycetaceae</taxon>
        <taxon>Streptomyces</taxon>
    </lineage>
</organism>
<feature type="region of interest" description="Disordered" evidence="1">
    <location>
        <begin position="154"/>
        <end position="179"/>
    </location>
</feature>
<keyword evidence="2" id="KW-1133">Transmembrane helix</keyword>
<protein>
    <submittedName>
        <fullName evidence="3">Uncharacterized protein</fullName>
    </submittedName>
</protein>
<evidence type="ECO:0000256" key="2">
    <source>
        <dbReference type="SAM" id="Phobius"/>
    </source>
</evidence>
<keyword evidence="2" id="KW-0472">Membrane</keyword>
<dbReference type="RefSeq" id="WP_266943963.1">
    <property type="nucleotide sequence ID" value="NZ_JAPEMK010000002.1"/>
</dbReference>
<evidence type="ECO:0000313" key="3">
    <source>
        <dbReference type="EMBL" id="MDU9001204.1"/>
    </source>
</evidence>
<proteinExistence type="predicted"/>
<evidence type="ECO:0000256" key="1">
    <source>
        <dbReference type="SAM" id="MobiDB-lite"/>
    </source>
</evidence>
<dbReference type="EMBL" id="JARAKF010000003">
    <property type="protein sequence ID" value="MDU9001204.1"/>
    <property type="molecule type" value="Genomic_DNA"/>
</dbReference>
<geneLocation type="plasmid" evidence="3">
    <name>unnamed1</name>
</geneLocation>
<accession>A0ABU3V4V2</accession>
<keyword evidence="2" id="KW-0812">Transmembrane</keyword>